<proteinExistence type="predicted"/>
<reference evidence="1" key="1">
    <citation type="submission" date="2019-09" db="EMBL/GenBank/DDBJ databases">
        <authorList>
            <person name="Needham M D."/>
        </authorList>
    </citation>
    <scope>NUCLEOTIDE SEQUENCE</scope>
</reference>
<dbReference type="EMBL" id="CABVLZ010000002">
    <property type="protein sequence ID" value="VVU94843.1"/>
    <property type="molecule type" value="Genomic_DNA"/>
</dbReference>
<accession>A0A5E8CHK3</accession>
<protein>
    <submittedName>
        <fullName evidence="1">Uncharacterized protein</fullName>
    </submittedName>
</protein>
<gene>
    <name evidence="1" type="ORF">CPAV1605_568</name>
</gene>
<organism evidence="1">
    <name type="scientific">seawater metagenome</name>
    <dbReference type="NCBI Taxonomy" id="1561972"/>
    <lineage>
        <taxon>unclassified sequences</taxon>
        <taxon>metagenomes</taxon>
        <taxon>ecological metagenomes</taxon>
    </lineage>
</organism>
<dbReference type="AlphaFoldDB" id="A0A5E8CHK3"/>
<sequence length="159" mass="19078">MENNFDTKIEGIKSKLNYKYLTEIRKKLKEDESDYHLEELNKMIEDYSASKKAKQEEKNESESSEHAFSNLDQYMFKRPWNRLPEIHKLIKIKEYVNKSLIIYEKNNKEVLIKQMFKAIKEKKLTRKGSVNYDPVKGRIISIPSLKYDKNKETYFLVKS</sequence>
<name>A0A5E8CHK3_9ZZZZ</name>
<evidence type="ECO:0000313" key="1">
    <source>
        <dbReference type="EMBL" id="VVU94843.1"/>
    </source>
</evidence>